<dbReference type="InterPro" id="IPR009009">
    <property type="entry name" value="RlpA-like_DPBB"/>
</dbReference>
<dbReference type="RefSeq" id="WP_111507410.1">
    <property type="nucleotide sequence ID" value="NZ_QKYN01000189.1"/>
</dbReference>
<keyword evidence="3" id="KW-0472">Membrane</keyword>
<dbReference type="InterPro" id="IPR036908">
    <property type="entry name" value="RlpA-like_sf"/>
</dbReference>
<dbReference type="SUPFAM" id="SSF50685">
    <property type="entry name" value="Barwin-like endoglucanases"/>
    <property type="match status" value="1"/>
</dbReference>
<keyword evidence="3" id="KW-0812">Transmembrane</keyword>
<organism evidence="5 6">
    <name type="scientific">Streptacidiphilus pinicola</name>
    <dbReference type="NCBI Taxonomy" id="2219663"/>
    <lineage>
        <taxon>Bacteria</taxon>
        <taxon>Bacillati</taxon>
        <taxon>Actinomycetota</taxon>
        <taxon>Actinomycetes</taxon>
        <taxon>Kitasatosporales</taxon>
        <taxon>Streptomycetaceae</taxon>
        <taxon>Streptacidiphilus</taxon>
    </lineage>
</organism>
<dbReference type="InterPro" id="IPR036749">
    <property type="entry name" value="Expansin_CBD_sf"/>
</dbReference>
<dbReference type="PANTHER" id="PTHR31836:SF21">
    <property type="entry name" value="EXPANSIN-LIKE PROTEIN 7"/>
    <property type="match status" value="1"/>
</dbReference>
<keyword evidence="6" id="KW-1185">Reference proteome</keyword>
<protein>
    <recommendedName>
        <fullName evidence="4">RlpA-like protein double-psi beta-barrel domain-containing protein</fullName>
    </recommendedName>
</protein>
<dbReference type="SUPFAM" id="SSF49590">
    <property type="entry name" value="PHL pollen allergen"/>
    <property type="match status" value="1"/>
</dbReference>
<evidence type="ECO:0000313" key="6">
    <source>
        <dbReference type="Proteomes" id="UP000248889"/>
    </source>
</evidence>
<dbReference type="NCBIfam" id="NF041144">
    <property type="entry name" value="expansin_EXLX1"/>
    <property type="match status" value="1"/>
</dbReference>
<reference evidence="5 6" key="1">
    <citation type="submission" date="2018-06" db="EMBL/GenBank/DDBJ databases">
        <title>Streptacidiphilus pinicola sp. nov., isolated from pine grove soil.</title>
        <authorList>
            <person name="Roh S.G."/>
            <person name="Park S."/>
            <person name="Kim M.-K."/>
            <person name="Yun B.-R."/>
            <person name="Park J."/>
            <person name="Kim M.J."/>
            <person name="Kim Y.S."/>
            <person name="Kim S.B."/>
        </authorList>
    </citation>
    <scope>NUCLEOTIDE SEQUENCE [LARGE SCALE GENOMIC DNA]</scope>
    <source>
        <strain evidence="5 6">MMS16-CNU450</strain>
    </source>
</reference>
<evidence type="ECO:0000259" key="4">
    <source>
        <dbReference type="Pfam" id="PF03330"/>
    </source>
</evidence>
<dbReference type="Gene3D" id="2.60.40.760">
    <property type="entry name" value="Expansin, cellulose-binding-like domain"/>
    <property type="match status" value="1"/>
</dbReference>
<dbReference type="EMBL" id="QKYN01000189">
    <property type="protein sequence ID" value="RAG80913.1"/>
    <property type="molecule type" value="Genomic_DNA"/>
</dbReference>
<dbReference type="PANTHER" id="PTHR31836">
    <property type="match status" value="1"/>
</dbReference>
<dbReference type="Pfam" id="PF03330">
    <property type="entry name" value="DPBB_1"/>
    <property type="match status" value="1"/>
</dbReference>
<feature type="domain" description="RlpA-like protein double-psi beta-barrel" evidence="4">
    <location>
        <begin position="169"/>
        <end position="224"/>
    </location>
</feature>
<dbReference type="OrthoDB" id="5499927at2"/>
<comment type="caution">
    <text evidence="5">The sequence shown here is derived from an EMBL/GenBank/DDBJ whole genome shotgun (WGS) entry which is preliminary data.</text>
</comment>
<dbReference type="InterPro" id="IPR049818">
    <property type="entry name" value="Expansin_EXLX1-like"/>
</dbReference>
<name>A0A2X0IB93_9ACTN</name>
<keyword evidence="3" id="KW-1133">Transmembrane helix</keyword>
<feature type="transmembrane region" description="Helical" evidence="3">
    <location>
        <begin position="21"/>
        <end position="43"/>
    </location>
</feature>
<gene>
    <name evidence="5" type="ORF">DN069_35645</name>
</gene>
<proteinExistence type="predicted"/>
<dbReference type="InterPro" id="IPR051477">
    <property type="entry name" value="Expansin_CellWall"/>
</dbReference>
<keyword evidence="1" id="KW-0732">Signal</keyword>
<accession>A0A2X0IB93</accession>
<dbReference type="AlphaFoldDB" id="A0A2X0IB93"/>
<feature type="region of interest" description="Disordered" evidence="2">
    <location>
        <begin position="91"/>
        <end position="119"/>
    </location>
</feature>
<dbReference type="Proteomes" id="UP000248889">
    <property type="component" value="Unassembled WGS sequence"/>
</dbReference>
<evidence type="ECO:0000256" key="3">
    <source>
        <dbReference type="SAM" id="Phobius"/>
    </source>
</evidence>
<sequence>MRGTRHAAPQSRRRRWRGRELTTGIPAALLAVGVLTCLALTFLPSWGPNDAGRAVTAAQAGATPGAGPATASGAVGAAHAAVLPTGTGRASTSASASASASRSASTGGTAATGSAGSATAPLAGRIKPSVTYHGVATAYAAADGNGSCLFGPSEDLMIAAMNYTDYESSKACGAYVLVRAANGASLTVRIVNECPLPCAPGQLDLSQQAFARLADLSVGRLPITWTLLSPASPGPLSLRYKTGSTQWWCGIQVIGHRNPVALLEVRTAAGGWRRLPRTDYDYFVSSDGSGCGGPIRITDIYGQQLTVDGIAVRPDVAQPTGVQFARH</sequence>
<evidence type="ECO:0000256" key="2">
    <source>
        <dbReference type="SAM" id="MobiDB-lite"/>
    </source>
</evidence>
<dbReference type="Gene3D" id="2.40.40.10">
    <property type="entry name" value="RlpA-like domain"/>
    <property type="match status" value="1"/>
</dbReference>
<evidence type="ECO:0000313" key="5">
    <source>
        <dbReference type="EMBL" id="RAG80913.1"/>
    </source>
</evidence>
<dbReference type="CDD" id="cd22272">
    <property type="entry name" value="DPBB_EXLX1-like"/>
    <property type="match status" value="1"/>
</dbReference>
<evidence type="ECO:0000256" key="1">
    <source>
        <dbReference type="ARBA" id="ARBA00022729"/>
    </source>
</evidence>